<sequence>MNYQRQILLLLLFVQTVHLLETWDESSSDIWSTPPPYFKDVNDHNDNDNMNDDDLSEEFLPVTYKLRQALAGYAYFNHHDRRKKSKLETTKVQNENYLQGLWTMPGRRRHIADFDCFERVDPGPGRAYFEVYGWNAQNKTCTKFIYGGALGNRNRFEASEECLQSCHDAVLSKQLHFNPTRRYSAVNRLHEQFQIALNLEQVENGYFKLIAQPDEKLLSVIIPNGKPSIEIQDFSGEETQLWDIIPTGEKDYYRIKTRSKVFDRMNFMFLQVTNDDQTQVNLAKRDNSYLGQQWRFI</sequence>
<dbReference type="InterPro" id="IPR035992">
    <property type="entry name" value="Ricin_B-like_lectins"/>
</dbReference>
<dbReference type="CDD" id="cd00109">
    <property type="entry name" value="Kunitz-type"/>
    <property type="match status" value="1"/>
</dbReference>
<keyword evidence="1" id="KW-0732">Signal</keyword>
<dbReference type="SUPFAM" id="SSF50370">
    <property type="entry name" value="Ricin B-like lectins"/>
    <property type="match status" value="1"/>
</dbReference>
<dbReference type="Pfam" id="PF00014">
    <property type="entry name" value="Kunitz_BPTI"/>
    <property type="match status" value="1"/>
</dbReference>
<dbReference type="Gene3D" id="2.80.10.50">
    <property type="match status" value="1"/>
</dbReference>
<dbReference type="GO" id="GO:0005615">
    <property type="term" value="C:extracellular space"/>
    <property type="evidence" value="ECO:0007669"/>
    <property type="project" value="TreeGrafter"/>
</dbReference>
<dbReference type="EMBL" id="CAJOAZ010001178">
    <property type="protein sequence ID" value="CAF3776391.1"/>
    <property type="molecule type" value="Genomic_DNA"/>
</dbReference>
<reference evidence="3" key="1">
    <citation type="submission" date="2021-02" db="EMBL/GenBank/DDBJ databases">
        <authorList>
            <person name="Nowell W R."/>
        </authorList>
    </citation>
    <scope>NUCLEOTIDE SEQUENCE</scope>
</reference>
<accession>A0A814PV38</accession>
<dbReference type="Proteomes" id="UP000663845">
    <property type="component" value="Unassembled WGS sequence"/>
</dbReference>
<evidence type="ECO:0000259" key="2">
    <source>
        <dbReference type="PROSITE" id="PS50279"/>
    </source>
</evidence>
<dbReference type="GO" id="GO:0004867">
    <property type="term" value="F:serine-type endopeptidase inhibitor activity"/>
    <property type="evidence" value="ECO:0007669"/>
    <property type="project" value="InterPro"/>
</dbReference>
<dbReference type="InterPro" id="IPR050098">
    <property type="entry name" value="TFPI/VKTCI-like"/>
</dbReference>
<dbReference type="SMART" id="SM00131">
    <property type="entry name" value="KU"/>
    <property type="match status" value="1"/>
</dbReference>
<feature type="signal peptide" evidence="1">
    <location>
        <begin position="1"/>
        <end position="19"/>
    </location>
</feature>
<dbReference type="CDD" id="cd00161">
    <property type="entry name" value="beta-trefoil_Ricin-like"/>
    <property type="match status" value="1"/>
</dbReference>
<organism evidence="3 5">
    <name type="scientific">Adineta steineri</name>
    <dbReference type="NCBI Taxonomy" id="433720"/>
    <lineage>
        <taxon>Eukaryota</taxon>
        <taxon>Metazoa</taxon>
        <taxon>Spiralia</taxon>
        <taxon>Gnathifera</taxon>
        <taxon>Rotifera</taxon>
        <taxon>Eurotatoria</taxon>
        <taxon>Bdelloidea</taxon>
        <taxon>Adinetida</taxon>
        <taxon>Adinetidae</taxon>
        <taxon>Adineta</taxon>
    </lineage>
</organism>
<dbReference type="Proteomes" id="UP000663844">
    <property type="component" value="Unassembled WGS sequence"/>
</dbReference>
<dbReference type="PROSITE" id="PS50279">
    <property type="entry name" value="BPTI_KUNITZ_2"/>
    <property type="match status" value="1"/>
</dbReference>
<comment type="caution">
    <text evidence="3">The sequence shown here is derived from an EMBL/GenBank/DDBJ whole genome shotgun (WGS) entry which is preliminary data.</text>
</comment>
<dbReference type="PANTHER" id="PTHR10083">
    <property type="entry name" value="KUNITZ-TYPE PROTEASE INHIBITOR-RELATED"/>
    <property type="match status" value="1"/>
</dbReference>
<evidence type="ECO:0000256" key="1">
    <source>
        <dbReference type="SAM" id="SignalP"/>
    </source>
</evidence>
<proteinExistence type="predicted"/>
<gene>
    <name evidence="3" type="ORF">JYZ213_LOCUS21915</name>
    <name evidence="4" type="ORF">OXD698_LOCUS16891</name>
</gene>
<evidence type="ECO:0000313" key="5">
    <source>
        <dbReference type="Proteomes" id="UP000663845"/>
    </source>
</evidence>
<protein>
    <recommendedName>
        <fullName evidence="2">BPTI/Kunitz inhibitor domain-containing protein</fullName>
    </recommendedName>
</protein>
<dbReference type="AlphaFoldDB" id="A0A814PV38"/>
<evidence type="ECO:0000313" key="4">
    <source>
        <dbReference type="EMBL" id="CAF3776391.1"/>
    </source>
</evidence>
<dbReference type="InterPro" id="IPR036880">
    <property type="entry name" value="Kunitz_BPTI_sf"/>
</dbReference>
<dbReference type="Gene3D" id="4.10.410.10">
    <property type="entry name" value="Pancreatic trypsin inhibitor Kunitz domain"/>
    <property type="match status" value="1"/>
</dbReference>
<evidence type="ECO:0000313" key="3">
    <source>
        <dbReference type="EMBL" id="CAF1110842.1"/>
    </source>
</evidence>
<name>A0A814PV38_9BILA</name>
<dbReference type="SUPFAM" id="SSF57362">
    <property type="entry name" value="BPTI-like"/>
    <property type="match status" value="1"/>
</dbReference>
<dbReference type="EMBL" id="CAJNOG010000244">
    <property type="protein sequence ID" value="CAF1110842.1"/>
    <property type="molecule type" value="Genomic_DNA"/>
</dbReference>
<feature type="chain" id="PRO_5035602822" description="BPTI/Kunitz inhibitor domain-containing protein" evidence="1">
    <location>
        <begin position="20"/>
        <end position="297"/>
    </location>
</feature>
<feature type="domain" description="BPTI/Kunitz inhibitor" evidence="2">
    <location>
        <begin position="116"/>
        <end position="166"/>
    </location>
</feature>
<dbReference type="InterPro" id="IPR002223">
    <property type="entry name" value="Kunitz_BPTI"/>
</dbReference>
<dbReference type="PANTHER" id="PTHR10083:SF375">
    <property type="entry name" value="BPTI_KUNITZ INHIBITOR DOMAIN-CONTAINING PROTEIN"/>
    <property type="match status" value="1"/>
</dbReference>